<dbReference type="SUPFAM" id="SSF56112">
    <property type="entry name" value="Protein kinase-like (PK-like)"/>
    <property type="match status" value="1"/>
</dbReference>
<comment type="similarity">
    <text evidence="5">Belongs to the choline/ethanolamine kinase family.</text>
</comment>
<dbReference type="PANTHER" id="PTHR22603:SF66">
    <property type="entry name" value="ETHANOLAMINE KINASE"/>
    <property type="match status" value="1"/>
</dbReference>
<dbReference type="GO" id="GO:0008270">
    <property type="term" value="F:zinc ion binding"/>
    <property type="evidence" value="ECO:0007669"/>
    <property type="project" value="UniProtKB-KW"/>
</dbReference>
<feature type="domain" description="PHD-type" evidence="8">
    <location>
        <begin position="405"/>
        <end position="443"/>
    </location>
</feature>
<dbReference type="Gene3D" id="3.30.40.10">
    <property type="entry name" value="Zinc/RING finger domain, C3HC4 (zinc finger)"/>
    <property type="match status" value="1"/>
</dbReference>
<evidence type="ECO:0000256" key="3">
    <source>
        <dbReference type="ARBA" id="ARBA00022833"/>
    </source>
</evidence>
<evidence type="ECO:0000256" key="2">
    <source>
        <dbReference type="ARBA" id="ARBA00022771"/>
    </source>
</evidence>
<dbReference type="AlphaFoldDB" id="A0A2P6TDG1"/>
<gene>
    <name evidence="9" type="ORF">C2E21_8826</name>
</gene>
<protein>
    <recommendedName>
        <fullName evidence="6">ethanolamine kinase</fullName>
        <ecNumber evidence="6">2.7.1.82</ecNumber>
    </recommendedName>
</protein>
<dbReference type="EMBL" id="LHPG02000022">
    <property type="protein sequence ID" value="PRW20686.1"/>
    <property type="molecule type" value="Genomic_DNA"/>
</dbReference>
<keyword evidence="1" id="KW-0479">Metal-binding</keyword>
<keyword evidence="9" id="KW-0808">Transferase</keyword>
<dbReference type="Gene3D" id="3.90.1200.10">
    <property type="match status" value="1"/>
</dbReference>
<evidence type="ECO:0000313" key="10">
    <source>
        <dbReference type="Proteomes" id="UP000239899"/>
    </source>
</evidence>
<dbReference type="CDD" id="cd05157">
    <property type="entry name" value="ETNK_euk"/>
    <property type="match status" value="1"/>
</dbReference>
<evidence type="ECO:0000256" key="6">
    <source>
        <dbReference type="ARBA" id="ARBA00038874"/>
    </source>
</evidence>
<dbReference type="SUPFAM" id="SSF57903">
    <property type="entry name" value="FYVE/PHD zinc finger"/>
    <property type="match status" value="1"/>
</dbReference>
<dbReference type="PANTHER" id="PTHR22603">
    <property type="entry name" value="CHOLINE/ETHANOALAMINE KINASE"/>
    <property type="match status" value="1"/>
</dbReference>
<dbReference type="InterPro" id="IPR011009">
    <property type="entry name" value="Kinase-like_dom_sf"/>
</dbReference>
<dbReference type="GO" id="GO:0004305">
    <property type="term" value="F:ethanolamine kinase activity"/>
    <property type="evidence" value="ECO:0007669"/>
    <property type="project" value="UniProtKB-EC"/>
</dbReference>
<evidence type="ECO:0000256" key="1">
    <source>
        <dbReference type="ARBA" id="ARBA00022723"/>
    </source>
</evidence>
<dbReference type="Pfam" id="PF01633">
    <property type="entry name" value="Choline_kinase"/>
    <property type="match status" value="1"/>
</dbReference>
<evidence type="ECO:0000256" key="7">
    <source>
        <dbReference type="SAM" id="MobiDB-lite"/>
    </source>
</evidence>
<comment type="caution">
    <text evidence="9">The sequence shown here is derived from an EMBL/GenBank/DDBJ whole genome shotgun (WGS) entry which is preliminary data.</text>
</comment>
<comment type="pathway">
    <text evidence="4">Phospholipid metabolism; phosphatidylethanolamine biosynthesis; phosphatidylethanolamine from ethanolamine: step 1/3.</text>
</comment>
<dbReference type="InterPro" id="IPR019787">
    <property type="entry name" value="Znf_PHD-finger"/>
</dbReference>
<sequence length="443" mass="48867">MAAVHQEELVIDGQAPEPRLHAAIRAACRQLLPSWDALNDADMDVAYITGGISNALFKVSVPAVAVGAVSAVAFRIYGDSTERFIDRSHELGIMQLAHQHGFGPQLLATFGNGRIEEFLQMRSLQPSELAAPEFVPKIAATLCRFHGIPASGKEHVRTPFGRIYEWLDMAEHFTFSDEDKQKMFATFNFAAMRAEVQAVEAAATVVCSPVVFAHNDLLSGNIMVPVADAADAAAQPSMTFIDFEYSEYAPRGFDWGNHFCEYAGFDCDYSRYPDAQQAAEFIRHYLAADCESSRAHVDEQQLERCVAEANVYALAAHQYWGTWSFLQAKWSKIDFDYLAYAQLREGGSSGEDEEASDEETEGDERGKDSSGGEDEESSKEFGMSRRTVTSAPAAATCTTSFGSLGPGEFWIQCDTCDRWFDGKCVGMTQKKAGQTDKWKCPLC</sequence>
<dbReference type="Proteomes" id="UP000239899">
    <property type="component" value="Unassembled WGS sequence"/>
</dbReference>
<dbReference type="GO" id="GO:0006646">
    <property type="term" value="P:phosphatidylethanolamine biosynthetic process"/>
    <property type="evidence" value="ECO:0007669"/>
    <property type="project" value="TreeGrafter"/>
</dbReference>
<evidence type="ECO:0000256" key="4">
    <source>
        <dbReference type="ARBA" id="ARBA00037883"/>
    </source>
</evidence>
<organism evidence="9 10">
    <name type="scientific">Chlorella sorokiniana</name>
    <name type="common">Freshwater green alga</name>
    <dbReference type="NCBI Taxonomy" id="3076"/>
    <lineage>
        <taxon>Eukaryota</taxon>
        <taxon>Viridiplantae</taxon>
        <taxon>Chlorophyta</taxon>
        <taxon>core chlorophytes</taxon>
        <taxon>Trebouxiophyceae</taxon>
        <taxon>Chlorellales</taxon>
        <taxon>Chlorellaceae</taxon>
        <taxon>Chlorella clade</taxon>
        <taxon>Chlorella</taxon>
    </lineage>
</organism>
<evidence type="ECO:0000256" key="5">
    <source>
        <dbReference type="ARBA" id="ARBA00038211"/>
    </source>
</evidence>
<dbReference type="Gene3D" id="3.30.200.20">
    <property type="entry name" value="Phosphorylase Kinase, domain 1"/>
    <property type="match status" value="1"/>
</dbReference>
<accession>A0A2P6TDG1</accession>
<feature type="compositionally biased region" description="Acidic residues" evidence="7">
    <location>
        <begin position="350"/>
        <end position="362"/>
    </location>
</feature>
<dbReference type="STRING" id="3076.A0A2P6TDG1"/>
<dbReference type="GO" id="GO:0005737">
    <property type="term" value="C:cytoplasm"/>
    <property type="evidence" value="ECO:0007669"/>
    <property type="project" value="TreeGrafter"/>
</dbReference>
<dbReference type="EC" id="2.7.1.82" evidence="6"/>
<dbReference type="OrthoDB" id="10267235at2759"/>
<keyword evidence="3" id="KW-0862">Zinc</keyword>
<evidence type="ECO:0000313" key="9">
    <source>
        <dbReference type="EMBL" id="PRW20686.1"/>
    </source>
</evidence>
<feature type="region of interest" description="Disordered" evidence="7">
    <location>
        <begin position="347"/>
        <end position="387"/>
    </location>
</feature>
<reference evidence="9 10" key="1">
    <citation type="journal article" date="2018" name="Plant J.">
        <title>Genome sequences of Chlorella sorokiniana UTEX 1602 and Micractinium conductrix SAG 241.80: implications to maltose excretion by a green alga.</title>
        <authorList>
            <person name="Arriola M.B."/>
            <person name="Velmurugan N."/>
            <person name="Zhang Y."/>
            <person name="Plunkett M.H."/>
            <person name="Hondzo H."/>
            <person name="Barney B.M."/>
        </authorList>
    </citation>
    <scope>NUCLEOTIDE SEQUENCE [LARGE SCALE GENOMIC DNA]</scope>
    <source>
        <strain evidence="10">UTEX 1602</strain>
    </source>
</reference>
<dbReference type="InterPro" id="IPR013083">
    <property type="entry name" value="Znf_RING/FYVE/PHD"/>
</dbReference>
<name>A0A2P6TDG1_CHLSO</name>
<dbReference type="InterPro" id="IPR011011">
    <property type="entry name" value="Znf_FYVE_PHD"/>
</dbReference>
<keyword evidence="10" id="KW-1185">Reference proteome</keyword>
<proteinExistence type="inferred from homology"/>
<dbReference type="Pfam" id="PF00628">
    <property type="entry name" value="PHD"/>
    <property type="match status" value="1"/>
</dbReference>
<keyword evidence="9" id="KW-0418">Kinase</keyword>
<keyword evidence="2" id="KW-0863">Zinc-finger</keyword>
<evidence type="ECO:0000259" key="8">
    <source>
        <dbReference type="Pfam" id="PF00628"/>
    </source>
</evidence>